<keyword evidence="7" id="KW-0326">Glycosidase</keyword>
<dbReference type="Proteomes" id="UP000824260">
    <property type="component" value="Unassembled WGS sequence"/>
</dbReference>
<dbReference type="GO" id="GO:0019509">
    <property type="term" value="P:L-methionine salvage from methylthioadenosine"/>
    <property type="evidence" value="ECO:0007669"/>
    <property type="project" value="InterPro"/>
</dbReference>
<evidence type="ECO:0000256" key="5">
    <source>
        <dbReference type="ARBA" id="ARBA00023167"/>
    </source>
</evidence>
<dbReference type="CDD" id="cd09008">
    <property type="entry name" value="MTAN"/>
    <property type="match status" value="1"/>
</dbReference>
<dbReference type="InterPro" id="IPR000845">
    <property type="entry name" value="Nucleoside_phosphorylase_d"/>
</dbReference>
<comment type="caution">
    <text evidence="7">The sequence shown here is derived from an EMBL/GenBank/DDBJ whole genome shotgun (WGS) entry which is preliminary data.</text>
</comment>
<reference evidence="7" key="1">
    <citation type="submission" date="2020-10" db="EMBL/GenBank/DDBJ databases">
        <authorList>
            <person name="Gilroy R."/>
        </authorList>
    </citation>
    <scope>NUCLEOTIDE SEQUENCE</scope>
    <source>
        <strain evidence="7">ChiSjej6B24-2974</strain>
    </source>
</reference>
<dbReference type="Gene3D" id="3.40.50.1580">
    <property type="entry name" value="Nucleoside phosphorylase domain"/>
    <property type="match status" value="1"/>
</dbReference>
<sequence length="231" mass="23860">MIGIIGALDIEIERLVSQMEHPTRRVVSGVPYVHGSLLGREAVVARAGIGKVNAAVCAQTMALYYEPGLIINSGVSGALAPALNVGDVVVGTDVVQHDVDTSALGDPPGFVSTVNQLAFPLDQAASKSILAAAPPLGIRAVAGRIASGDQFVASSARKAEIVRLFAAATCEMEAGAIAQVCHLNNIPCAVIRSISDGGNEEAAMSYEEFLPLAAKNSANLVLAYIRSLDNL</sequence>
<accession>A0A9D1CWT7</accession>
<dbReference type="Pfam" id="PF01048">
    <property type="entry name" value="PNP_UDP_1"/>
    <property type="match status" value="1"/>
</dbReference>
<keyword evidence="3" id="KW-0028">Amino-acid biosynthesis</keyword>
<evidence type="ECO:0000259" key="6">
    <source>
        <dbReference type="Pfam" id="PF01048"/>
    </source>
</evidence>
<keyword evidence="5" id="KW-0486">Methionine biosynthesis</keyword>
<organism evidence="7 8">
    <name type="scientific">Candidatus Pullichristensenella stercorigallinarum</name>
    <dbReference type="NCBI Taxonomy" id="2840909"/>
    <lineage>
        <taxon>Bacteria</taxon>
        <taxon>Bacillati</taxon>
        <taxon>Bacillota</taxon>
        <taxon>Clostridia</taxon>
        <taxon>Candidatus Pullichristensenella</taxon>
    </lineage>
</organism>
<evidence type="ECO:0000313" key="8">
    <source>
        <dbReference type="Proteomes" id="UP000824260"/>
    </source>
</evidence>
<proteinExistence type="predicted"/>
<dbReference type="GO" id="GO:0008930">
    <property type="term" value="F:methylthioadenosine nucleosidase activity"/>
    <property type="evidence" value="ECO:0007669"/>
    <property type="project" value="InterPro"/>
</dbReference>
<keyword evidence="4 7" id="KW-0378">Hydrolase</keyword>
<dbReference type="EC" id="3.2.2.9" evidence="2"/>
<dbReference type="InterPro" id="IPR035994">
    <property type="entry name" value="Nucleoside_phosphorylase_sf"/>
</dbReference>
<evidence type="ECO:0000256" key="3">
    <source>
        <dbReference type="ARBA" id="ARBA00022605"/>
    </source>
</evidence>
<gene>
    <name evidence="7" type="ORF">IAA52_08535</name>
</gene>
<dbReference type="GO" id="GO:0019284">
    <property type="term" value="P:L-methionine salvage from S-adenosylmethionine"/>
    <property type="evidence" value="ECO:0007669"/>
    <property type="project" value="TreeGrafter"/>
</dbReference>
<name>A0A9D1CWT7_9FIRM</name>
<comment type="pathway">
    <text evidence="1">Amino-acid biosynthesis; L-methionine biosynthesis via salvage pathway; S-methyl-5-thio-alpha-D-ribose 1-phosphate from S-methyl-5'-thioadenosine (hydrolase route): step 1/2.</text>
</comment>
<evidence type="ECO:0000256" key="1">
    <source>
        <dbReference type="ARBA" id="ARBA00004945"/>
    </source>
</evidence>
<dbReference type="NCBIfam" id="NF004079">
    <property type="entry name" value="PRK05584.1"/>
    <property type="match status" value="1"/>
</dbReference>
<dbReference type="GO" id="GO:0008782">
    <property type="term" value="F:adenosylhomocysteine nucleosidase activity"/>
    <property type="evidence" value="ECO:0007669"/>
    <property type="project" value="UniProtKB-EC"/>
</dbReference>
<evidence type="ECO:0000313" key="7">
    <source>
        <dbReference type="EMBL" id="HIQ83136.1"/>
    </source>
</evidence>
<dbReference type="PANTHER" id="PTHR46832">
    <property type="entry name" value="5'-METHYLTHIOADENOSINE/S-ADENOSYLHOMOCYSTEINE NUCLEOSIDASE"/>
    <property type="match status" value="1"/>
</dbReference>
<dbReference type="InterPro" id="IPR010049">
    <property type="entry name" value="MTA_SAH_Nsdase"/>
</dbReference>
<dbReference type="GO" id="GO:0005829">
    <property type="term" value="C:cytosol"/>
    <property type="evidence" value="ECO:0007669"/>
    <property type="project" value="TreeGrafter"/>
</dbReference>
<dbReference type="SUPFAM" id="SSF53167">
    <property type="entry name" value="Purine and uridine phosphorylases"/>
    <property type="match status" value="1"/>
</dbReference>
<evidence type="ECO:0000256" key="4">
    <source>
        <dbReference type="ARBA" id="ARBA00022801"/>
    </source>
</evidence>
<feature type="domain" description="Nucleoside phosphorylase" evidence="6">
    <location>
        <begin position="2"/>
        <end position="226"/>
    </location>
</feature>
<reference evidence="7" key="2">
    <citation type="journal article" date="2021" name="PeerJ">
        <title>Extensive microbial diversity within the chicken gut microbiome revealed by metagenomics and culture.</title>
        <authorList>
            <person name="Gilroy R."/>
            <person name="Ravi A."/>
            <person name="Getino M."/>
            <person name="Pursley I."/>
            <person name="Horton D.L."/>
            <person name="Alikhan N.F."/>
            <person name="Baker D."/>
            <person name="Gharbi K."/>
            <person name="Hall N."/>
            <person name="Watson M."/>
            <person name="Adriaenssens E.M."/>
            <person name="Foster-Nyarko E."/>
            <person name="Jarju S."/>
            <person name="Secka A."/>
            <person name="Antonio M."/>
            <person name="Oren A."/>
            <person name="Chaudhuri R.R."/>
            <person name="La Ragione R."/>
            <person name="Hildebrand F."/>
            <person name="Pallen M.J."/>
        </authorList>
    </citation>
    <scope>NUCLEOTIDE SEQUENCE</scope>
    <source>
        <strain evidence="7">ChiSjej6B24-2974</strain>
    </source>
</reference>
<dbReference type="AlphaFoldDB" id="A0A9D1CWT7"/>
<dbReference type="NCBIfam" id="TIGR01704">
    <property type="entry name" value="MTA_SAH-Nsdase"/>
    <property type="match status" value="1"/>
</dbReference>
<dbReference type="PANTHER" id="PTHR46832:SF1">
    <property type="entry name" value="5'-METHYLTHIOADENOSINE_S-ADENOSYLHOMOCYSTEINE NUCLEOSIDASE"/>
    <property type="match status" value="1"/>
</dbReference>
<evidence type="ECO:0000256" key="2">
    <source>
        <dbReference type="ARBA" id="ARBA00011974"/>
    </source>
</evidence>
<protein>
    <recommendedName>
        <fullName evidence="2">adenosylhomocysteine nucleosidase</fullName>
        <ecNumber evidence="2">3.2.2.9</ecNumber>
    </recommendedName>
</protein>
<dbReference type="GO" id="GO:0009164">
    <property type="term" value="P:nucleoside catabolic process"/>
    <property type="evidence" value="ECO:0007669"/>
    <property type="project" value="InterPro"/>
</dbReference>
<dbReference type="EMBL" id="DVFZ01000085">
    <property type="protein sequence ID" value="HIQ83136.1"/>
    <property type="molecule type" value="Genomic_DNA"/>
</dbReference>